<organism evidence="2 3">
    <name type="scientific">Nocardioides hankookensis</name>
    <dbReference type="NCBI Taxonomy" id="443157"/>
    <lineage>
        <taxon>Bacteria</taxon>
        <taxon>Bacillati</taxon>
        <taxon>Actinomycetota</taxon>
        <taxon>Actinomycetes</taxon>
        <taxon>Propionibacteriales</taxon>
        <taxon>Nocardioidaceae</taxon>
        <taxon>Nocardioides</taxon>
    </lineage>
</organism>
<evidence type="ECO:0000313" key="3">
    <source>
        <dbReference type="Proteomes" id="UP001596135"/>
    </source>
</evidence>
<gene>
    <name evidence="2" type="ORF">ACFPYL_08400</name>
</gene>
<feature type="transmembrane region" description="Helical" evidence="1">
    <location>
        <begin position="7"/>
        <end position="24"/>
    </location>
</feature>
<feature type="transmembrane region" description="Helical" evidence="1">
    <location>
        <begin position="59"/>
        <end position="79"/>
    </location>
</feature>
<keyword evidence="3" id="KW-1185">Reference proteome</keyword>
<keyword evidence="1" id="KW-0812">Transmembrane</keyword>
<accession>A0ABW1LIM7</accession>
<reference evidence="3" key="1">
    <citation type="journal article" date="2019" name="Int. J. Syst. Evol. Microbiol.">
        <title>The Global Catalogue of Microorganisms (GCM) 10K type strain sequencing project: providing services to taxonomists for standard genome sequencing and annotation.</title>
        <authorList>
            <consortium name="The Broad Institute Genomics Platform"/>
            <consortium name="The Broad Institute Genome Sequencing Center for Infectious Disease"/>
            <person name="Wu L."/>
            <person name="Ma J."/>
        </authorList>
    </citation>
    <scope>NUCLEOTIDE SEQUENCE [LARGE SCALE GENOMIC DNA]</scope>
    <source>
        <strain evidence="3">CCUG 54522</strain>
    </source>
</reference>
<dbReference type="RefSeq" id="WP_379152865.1">
    <property type="nucleotide sequence ID" value="NZ_JBHSRJ010000004.1"/>
</dbReference>
<evidence type="ECO:0000313" key="2">
    <source>
        <dbReference type="EMBL" id="MFC6043092.1"/>
    </source>
</evidence>
<evidence type="ECO:0000256" key="1">
    <source>
        <dbReference type="SAM" id="Phobius"/>
    </source>
</evidence>
<sequence>MVPKNVVIGLVGSVVLGVVSGLLLGSTAVGYWIAQVVAVAGGFLGGAEHTGWRPGLVRGLVSGAVYGAAILVVRAMTGWSDEVDLGSAPGLLVVITTVIGLLLGAAGGAFRARRS</sequence>
<proteinExistence type="predicted"/>
<name>A0ABW1LIM7_9ACTN</name>
<comment type="caution">
    <text evidence="2">The sequence shown here is derived from an EMBL/GenBank/DDBJ whole genome shotgun (WGS) entry which is preliminary data.</text>
</comment>
<feature type="transmembrane region" description="Helical" evidence="1">
    <location>
        <begin position="91"/>
        <end position="110"/>
    </location>
</feature>
<evidence type="ECO:0008006" key="4">
    <source>
        <dbReference type="Google" id="ProtNLM"/>
    </source>
</evidence>
<dbReference type="Proteomes" id="UP001596135">
    <property type="component" value="Unassembled WGS sequence"/>
</dbReference>
<protein>
    <recommendedName>
        <fullName evidence="4">TIGR04086 family membrane protein</fullName>
    </recommendedName>
</protein>
<keyword evidence="1" id="KW-1133">Transmembrane helix</keyword>
<dbReference type="EMBL" id="JBHSRJ010000004">
    <property type="protein sequence ID" value="MFC6043092.1"/>
    <property type="molecule type" value="Genomic_DNA"/>
</dbReference>
<feature type="transmembrane region" description="Helical" evidence="1">
    <location>
        <begin position="30"/>
        <end position="47"/>
    </location>
</feature>
<keyword evidence="1" id="KW-0472">Membrane</keyword>